<proteinExistence type="predicted"/>
<name>A0A0F9NE13_9ZZZZ</name>
<reference evidence="1" key="1">
    <citation type="journal article" date="2015" name="Nature">
        <title>Complex archaea that bridge the gap between prokaryotes and eukaryotes.</title>
        <authorList>
            <person name="Spang A."/>
            <person name="Saw J.H."/>
            <person name="Jorgensen S.L."/>
            <person name="Zaremba-Niedzwiedzka K."/>
            <person name="Martijn J."/>
            <person name="Lind A.E."/>
            <person name="van Eijk R."/>
            <person name="Schleper C."/>
            <person name="Guy L."/>
            <person name="Ettema T.J."/>
        </authorList>
    </citation>
    <scope>NUCLEOTIDE SEQUENCE</scope>
</reference>
<dbReference type="AlphaFoldDB" id="A0A0F9NE13"/>
<comment type="caution">
    <text evidence="1">The sequence shown here is derived from an EMBL/GenBank/DDBJ whole genome shotgun (WGS) entry which is preliminary data.</text>
</comment>
<sequence length="211" mass="24287">MLQNHPVDSYDKKLNFWEEFPVYKTHKIFGQFFRLNKKEDHLKESSLFMWLLTMCYDRKSPMFAQPEIDKWEVTSEDLFENALFMQTFIGDPYTCANLSLNKQTDVRTLISEFEQSIDTPLGLSLRRLEAKLADRTDFITSTKYTMDSYKNVKGKNILEKGTADQLDRMFAATDKINGIIQAAMNALRSSEVGGVTKGDQKESLSDGDKGF</sequence>
<evidence type="ECO:0000313" key="1">
    <source>
        <dbReference type="EMBL" id="KKM79632.1"/>
    </source>
</evidence>
<protein>
    <submittedName>
        <fullName evidence="1">Uncharacterized protein</fullName>
    </submittedName>
</protein>
<dbReference type="EMBL" id="LAZR01008307">
    <property type="protein sequence ID" value="KKM79632.1"/>
    <property type="molecule type" value="Genomic_DNA"/>
</dbReference>
<gene>
    <name evidence="1" type="ORF">LCGC14_1347970</name>
</gene>
<accession>A0A0F9NE13</accession>
<organism evidence="1">
    <name type="scientific">marine sediment metagenome</name>
    <dbReference type="NCBI Taxonomy" id="412755"/>
    <lineage>
        <taxon>unclassified sequences</taxon>
        <taxon>metagenomes</taxon>
        <taxon>ecological metagenomes</taxon>
    </lineage>
</organism>